<evidence type="ECO:0000313" key="2">
    <source>
        <dbReference type="Proteomes" id="UP000769157"/>
    </source>
</evidence>
<reference evidence="1" key="2">
    <citation type="submission" date="2021-01" db="EMBL/GenBank/DDBJ databases">
        <authorList>
            <person name="Schikora-Tamarit M.A."/>
        </authorList>
    </citation>
    <scope>NUCLEOTIDE SEQUENCE</scope>
    <source>
        <strain evidence="1">CBS6075</strain>
    </source>
</reference>
<accession>A0A9P8T7W5</accession>
<reference evidence="1" key="1">
    <citation type="journal article" date="2021" name="Open Biol.">
        <title>Shared evolutionary footprints suggest mitochondrial oxidative damage underlies multiple complex I losses in fungi.</title>
        <authorList>
            <person name="Schikora-Tamarit M.A."/>
            <person name="Marcet-Houben M."/>
            <person name="Nosek J."/>
            <person name="Gabaldon T."/>
        </authorList>
    </citation>
    <scope>NUCLEOTIDE SEQUENCE</scope>
    <source>
        <strain evidence="1">CBS6075</strain>
    </source>
</reference>
<sequence length="110" mass="11296">MLATLDGVISTTRNVKIQLLAEPSAAALVLIASGAYSAGSSHGMASSPTAKKKLNANSITVATIPQAVLPLETVPARIAMQAPWPVAAKSINFLRPTRSSSQIGISDDAK</sequence>
<dbReference type="AlphaFoldDB" id="A0A9P8T7W5"/>
<dbReference type="EMBL" id="JAEUBE010000137">
    <property type="protein sequence ID" value="KAH3669256.1"/>
    <property type="molecule type" value="Genomic_DNA"/>
</dbReference>
<dbReference type="GeneID" id="70233345"/>
<proteinExistence type="predicted"/>
<comment type="caution">
    <text evidence="1">The sequence shown here is derived from an EMBL/GenBank/DDBJ whole genome shotgun (WGS) entry which is preliminary data.</text>
</comment>
<dbReference type="Proteomes" id="UP000769157">
    <property type="component" value="Unassembled WGS sequence"/>
</dbReference>
<evidence type="ECO:0000313" key="1">
    <source>
        <dbReference type="EMBL" id="KAH3669256.1"/>
    </source>
</evidence>
<name>A0A9P8T7W5_9ASCO</name>
<gene>
    <name evidence="1" type="ORF">OGAPHI_001377</name>
</gene>
<dbReference type="RefSeq" id="XP_046063519.1">
    <property type="nucleotide sequence ID" value="XM_046202131.1"/>
</dbReference>
<protein>
    <submittedName>
        <fullName evidence="1">Uncharacterized protein</fullName>
    </submittedName>
</protein>
<keyword evidence="2" id="KW-1185">Reference proteome</keyword>
<organism evidence="1 2">
    <name type="scientific">Ogataea philodendri</name>
    <dbReference type="NCBI Taxonomy" id="1378263"/>
    <lineage>
        <taxon>Eukaryota</taxon>
        <taxon>Fungi</taxon>
        <taxon>Dikarya</taxon>
        <taxon>Ascomycota</taxon>
        <taxon>Saccharomycotina</taxon>
        <taxon>Pichiomycetes</taxon>
        <taxon>Pichiales</taxon>
        <taxon>Pichiaceae</taxon>
        <taxon>Ogataea</taxon>
    </lineage>
</organism>